<keyword evidence="2" id="KW-1185">Reference proteome</keyword>
<dbReference type="AlphaFoldDB" id="A0AAV4QLY5"/>
<dbReference type="Proteomes" id="UP001054837">
    <property type="component" value="Unassembled WGS sequence"/>
</dbReference>
<sequence>RCAAQVFLARDNLFGVLVSGEECKSIRPPQGEVKVKWKMYGAKACFAKRIKEGYVF</sequence>
<accession>A0AAV4QLY5</accession>
<organism evidence="1 2">
    <name type="scientific">Caerostris darwini</name>
    <dbReference type="NCBI Taxonomy" id="1538125"/>
    <lineage>
        <taxon>Eukaryota</taxon>
        <taxon>Metazoa</taxon>
        <taxon>Ecdysozoa</taxon>
        <taxon>Arthropoda</taxon>
        <taxon>Chelicerata</taxon>
        <taxon>Arachnida</taxon>
        <taxon>Araneae</taxon>
        <taxon>Araneomorphae</taxon>
        <taxon>Entelegynae</taxon>
        <taxon>Araneoidea</taxon>
        <taxon>Araneidae</taxon>
        <taxon>Caerostris</taxon>
    </lineage>
</organism>
<evidence type="ECO:0000313" key="1">
    <source>
        <dbReference type="EMBL" id="GIY09192.1"/>
    </source>
</evidence>
<protein>
    <submittedName>
        <fullName evidence="1">Uncharacterized protein</fullName>
    </submittedName>
</protein>
<name>A0AAV4QLY5_9ARAC</name>
<proteinExistence type="predicted"/>
<gene>
    <name evidence="1" type="ORF">CDAR_607151</name>
</gene>
<reference evidence="1 2" key="1">
    <citation type="submission" date="2021-06" db="EMBL/GenBank/DDBJ databases">
        <title>Caerostris darwini draft genome.</title>
        <authorList>
            <person name="Kono N."/>
            <person name="Arakawa K."/>
        </authorList>
    </citation>
    <scope>NUCLEOTIDE SEQUENCE [LARGE SCALE GENOMIC DNA]</scope>
</reference>
<evidence type="ECO:0000313" key="2">
    <source>
        <dbReference type="Proteomes" id="UP001054837"/>
    </source>
</evidence>
<feature type="non-terminal residue" evidence="1">
    <location>
        <position position="1"/>
    </location>
</feature>
<comment type="caution">
    <text evidence="1">The sequence shown here is derived from an EMBL/GenBank/DDBJ whole genome shotgun (WGS) entry which is preliminary data.</text>
</comment>
<dbReference type="EMBL" id="BPLQ01004586">
    <property type="protein sequence ID" value="GIY09192.1"/>
    <property type="molecule type" value="Genomic_DNA"/>
</dbReference>